<dbReference type="EMBL" id="FOAJ01000017">
    <property type="protein sequence ID" value="SEL90172.1"/>
    <property type="molecule type" value="Genomic_DNA"/>
</dbReference>
<evidence type="ECO:0000313" key="2">
    <source>
        <dbReference type="Proteomes" id="UP000199120"/>
    </source>
</evidence>
<dbReference type="AlphaFoldDB" id="A0A1H7TZ74"/>
<evidence type="ECO:0000313" key="1">
    <source>
        <dbReference type="EMBL" id="SEL90172.1"/>
    </source>
</evidence>
<protein>
    <submittedName>
        <fullName evidence="1">Uncharacterized protein</fullName>
    </submittedName>
</protein>
<dbReference type="STRING" id="416943.SAMN05445871_2396"/>
<gene>
    <name evidence="1" type="ORF">SAMN05192542_11754</name>
</gene>
<dbReference type="OrthoDB" id="9113316at2"/>
<keyword evidence="2" id="KW-1185">Reference proteome</keyword>
<reference evidence="2" key="1">
    <citation type="submission" date="2016-10" db="EMBL/GenBank/DDBJ databases">
        <authorList>
            <person name="Varghese N."/>
            <person name="Submissions S."/>
        </authorList>
    </citation>
    <scope>NUCLEOTIDE SEQUENCE [LARGE SCALE GENOMIC DNA]</scope>
    <source>
        <strain evidence="2">LMG 26416</strain>
    </source>
</reference>
<accession>A0A1H7TZ74</accession>
<dbReference type="RefSeq" id="WP_090545076.1">
    <property type="nucleotide sequence ID" value="NZ_FNSR01000001.1"/>
</dbReference>
<dbReference type="Proteomes" id="UP000199120">
    <property type="component" value="Unassembled WGS sequence"/>
</dbReference>
<sequence length="72" mass="7625">MSHALAAAFAVALAGCTVIEHVQVLPIINPNTYDVSCCVAYAEIPPSTQLNLSITHSDAAGTKVKLGARWRF</sequence>
<proteinExistence type="predicted"/>
<name>A0A1H7TZ74_9BURK</name>
<organism evidence="1 2">
    <name type="scientific">Paraburkholderia caballeronis</name>
    <dbReference type="NCBI Taxonomy" id="416943"/>
    <lineage>
        <taxon>Bacteria</taxon>
        <taxon>Pseudomonadati</taxon>
        <taxon>Pseudomonadota</taxon>
        <taxon>Betaproteobacteria</taxon>
        <taxon>Burkholderiales</taxon>
        <taxon>Burkholderiaceae</taxon>
        <taxon>Paraburkholderia</taxon>
    </lineage>
</organism>